<dbReference type="GO" id="GO:0016829">
    <property type="term" value="F:lyase activity"/>
    <property type="evidence" value="ECO:0007669"/>
    <property type="project" value="UniProtKB-KW"/>
</dbReference>
<name>A0A7T1T4J3_9ACTN</name>
<evidence type="ECO:0000256" key="1">
    <source>
        <dbReference type="ARBA" id="ARBA00001946"/>
    </source>
</evidence>
<reference evidence="6" key="1">
    <citation type="submission" date="2020-02" db="EMBL/GenBank/DDBJ databases">
        <title>Streptomyces sp. ASO4wet.</title>
        <authorList>
            <person name="Risdian C."/>
            <person name="Landwehr W."/>
            <person name="Schupp P."/>
            <person name="Wink J."/>
        </authorList>
    </citation>
    <scope>NUCLEOTIDE SEQUENCE [LARGE SCALE GENOMIC DNA]</scope>
    <source>
        <strain evidence="6">ASO4wet</strain>
    </source>
</reference>
<dbReference type="GO" id="GO:0000287">
    <property type="term" value="F:magnesium ion binding"/>
    <property type="evidence" value="ECO:0007669"/>
    <property type="project" value="TreeGrafter"/>
</dbReference>
<dbReference type="PIRSF" id="PIRSF015582">
    <property type="entry name" value="Cit_lyase_B"/>
    <property type="match status" value="1"/>
</dbReference>
<evidence type="ECO:0000256" key="2">
    <source>
        <dbReference type="ARBA" id="ARBA00022723"/>
    </source>
</evidence>
<accession>A0A7T1T4J3</accession>
<feature type="domain" description="HpcH/HpaI aldolase/citrate lyase" evidence="4">
    <location>
        <begin position="28"/>
        <end position="256"/>
    </location>
</feature>
<evidence type="ECO:0000313" key="6">
    <source>
        <dbReference type="Proteomes" id="UP000595046"/>
    </source>
</evidence>
<dbReference type="AlphaFoldDB" id="A0A7T1T4J3"/>
<comment type="cofactor">
    <cofactor evidence="1">
        <name>Mg(2+)</name>
        <dbReference type="ChEBI" id="CHEBI:18420"/>
    </cofactor>
</comment>
<evidence type="ECO:0000256" key="3">
    <source>
        <dbReference type="ARBA" id="ARBA00022842"/>
    </source>
</evidence>
<keyword evidence="3" id="KW-0460">Magnesium</keyword>
<dbReference type="KEGG" id="sbat:G4Z16_07530"/>
<dbReference type="InterPro" id="IPR040442">
    <property type="entry name" value="Pyrv_kinase-like_dom_sf"/>
</dbReference>
<keyword evidence="2" id="KW-0479">Metal-binding</keyword>
<dbReference type="InterPro" id="IPR015813">
    <property type="entry name" value="Pyrv/PenolPyrv_kinase-like_dom"/>
</dbReference>
<dbReference type="GO" id="GO:0006107">
    <property type="term" value="P:oxaloacetate metabolic process"/>
    <property type="evidence" value="ECO:0007669"/>
    <property type="project" value="TreeGrafter"/>
</dbReference>
<organism evidence="5 6">
    <name type="scientific">Streptomyces bathyalis</name>
    <dbReference type="NCBI Taxonomy" id="2710756"/>
    <lineage>
        <taxon>Bacteria</taxon>
        <taxon>Bacillati</taxon>
        <taxon>Actinomycetota</taxon>
        <taxon>Actinomycetes</taxon>
        <taxon>Kitasatosporales</taxon>
        <taxon>Streptomycetaceae</taxon>
        <taxon>Streptomyces</taxon>
    </lineage>
</organism>
<dbReference type="Pfam" id="PF03328">
    <property type="entry name" value="HpcH_HpaI"/>
    <property type="match status" value="1"/>
</dbReference>
<dbReference type="InterPro" id="IPR005000">
    <property type="entry name" value="Aldolase/citrate-lyase_domain"/>
</dbReference>
<dbReference type="SUPFAM" id="SSF51621">
    <property type="entry name" value="Phosphoenolpyruvate/pyruvate domain"/>
    <property type="match status" value="1"/>
</dbReference>
<gene>
    <name evidence="5" type="ORF">G4Z16_07530</name>
</gene>
<evidence type="ECO:0000259" key="4">
    <source>
        <dbReference type="Pfam" id="PF03328"/>
    </source>
</evidence>
<dbReference type="Gene3D" id="3.20.20.60">
    <property type="entry name" value="Phosphoenolpyruvate-binding domains"/>
    <property type="match status" value="1"/>
</dbReference>
<evidence type="ECO:0000313" key="5">
    <source>
        <dbReference type="EMBL" id="QPP06274.1"/>
    </source>
</evidence>
<dbReference type="PANTHER" id="PTHR32308:SF10">
    <property type="entry name" value="CITRATE LYASE SUBUNIT BETA"/>
    <property type="match status" value="1"/>
</dbReference>
<dbReference type="EMBL" id="CP048882">
    <property type="protein sequence ID" value="QPP06274.1"/>
    <property type="molecule type" value="Genomic_DNA"/>
</dbReference>
<dbReference type="InterPro" id="IPR011206">
    <property type="entry name" value="Citrate_lyase_beta/mcl1/mcl2"/>
</dbReference>
<dbReference type="PANTHER" id="PTHR32308">
    <property type="entry name" value="LYASE BETA SUBUNIT, PUTATIVE (AFU_ORTHOLOGUE AFUA_4G13030)-RELATED"/>
    <property type="match status" value="1"/>
</dbReference>
<proteinExistence type="predicted"/>
<protein>
    <submittedName>
        <fullName evidence="5">CoA ester lyase</fullName>
    </submittedName>
</protein>
<keyword evidence="6" id="KW-1185">Reference proteome</keyword>
<keyword evidence="5" id="KW-0456">Lyase</keyword>
<dbReference type="Proteomes" id="UP000595046">
    <property type="component" value="Chromosome"/>
</dbReference>
<sequence length="321" mass="34370">MTSSSRNWSSTVSFETHESTGSRRAPLRSLLFVPAAETEWLTGTGAFGADAAILDLTDPSVPGEDKPTALARVVEALVRRGEAGDSGGAALFVRINPLDAWSSVEELRAVARPGLAGLVLPKVQFEQEMRTADRLLTRCEHEQGLPVGGIALVPLLDTARSLGDVRRILGAASRIAYTGPVITPGSELERTLGRRKSSRAAEAHALRARVLREIRGAGAAHPVTGVWSGVEDLSGLRRFAEQNRSLGYAGMLTAHPSHVPVINEVFSPEAGELARAERLIAAVREGQAQGAGAVTFEGRMVDEAMAANAQRIIRRHRRRSQ</sequence>